<feature type="binding site" evidence="8">
    <location>
        <begin position="84"/>
        <end position="86"/>
    </location>
    <ligand>
        <name>phosphate</name>
        <dbReference type="ChEBI" id="CHEBI:43474"/>
    </ligand>
</feature>
<feature type="binding site" evidence="8">
    <location>
        <position position="215"/>
    </location>
    <ligand>
        <name>phosphate</name>
        <dbReference type="ChEBI" id="CHEBI:43474"/>
    </ligand>
</feature>
<dbReference type="GO" id="GO:0009116">
    <property type="term" value="P:nucleoside metabolic process"/>
    <property type="evidence" value="ECO:0007669"/>
    <property type="project" value="InterPro"/>
</dbReference>
<feature type="binding site" evidence="8">
    <location>
        <position position="116"/>
    </location>
    <ligand>
        <name>phosphate</name>
        <dbReference type="ChEBI" id="CHEBI:43474"/>
    </ligand>
</feature>
<comment type="similarity">
    <text evidence="3 7">Belongs to the PNP/MTAP phosphorylase family.</text>
</comment>
<dbReference type="GO" id="GO:0005737">
    <property type="term" value="C:cytoplasm"/>
    <property type="evidence" value="ECO:0007669"/>
    <property type="project" value="TreeGrafter"/>
</dbReference>
<name>A0AAW3JQ34_9FIRM</name>
<evidence type="ECO:0000256" key="3">
    <source>
        <dbReference type="ARBA" id="ARBA00006751"/>
    </source>
</evidence>
<organism evidence="10 11">
    <name type="scientific">Butyribacter intestini</name>
    <dbReference type="NCBI Taxonomy" id="1703332"/>
    <lineage>
        <taxon>Bacteria</taxon>
        <taxon>Bacillati</taxon>
        <taxon>Bacillota</taxon>
        <taxon>Clostridia</taxon>
        <taxon>Lachnospirales</taxon>
        <taxon>Lachnospiraceae</taxon>
        <taxon>Butyribacter</taxon>
    </lineage>
</organism>
<reference evidence="10 11" key="1">
    <citation type="submission" date="2015-10" db="EMBL/GenBank/DDBJ databases">
        <title>Butyribacter intestini gen. nov., sp. nov., a butyric acid-producing bacterium of the family Lachnospiraceae isolated from the human faeces.</title>
        <authorList>
            <person name="Zou Y."/>
            <person name="Xue W."/>
            <person name="Luo G."/>
            <person name="Lv M."/>
        </authorList>
    </citation>
    <scope>NUCLEOTIDE SEQUENCE [LARGE SCALE GENOMIC DNA]</scope>
    <source>
        <strain evidence="10 11">TF01-11</strain>
    </source>
</reference>
<feature type="binding site" evidence="8">
    <location>
        <position position="196"/>
    </location>
    <ligand>
        <name>a purine D-ribonucleoside</name>
        <dbReference type="ChEBI" id="CHEBI:142355"/>
    </ligand>
</feature>
<comment type="function">
    <text evidence="1">The purine nucleoside phosphorylases catalyze the phosphorolytic breakdown of the N-glycosidic bond in the beta-(deoxy)ribonucleoside molecules, with the formation of the corresponding free purine bases and pentose-1-phosphate. Cleaves guanosine, inosine, 2'-deoxyguanosine and 2'-deoxyinosine.</text>
</comment>
<dbReference type="InterPro" id="IPR011270">
    <property type="entry name" value="Pur_Nuc_Pase_Ino/Guo-sp"/>
</dbReference>
<protein>
    <recommendedName>
        <fullName evidence="7">Purine nucleoside phosphorylase</fullName>
        <ecNumber evidence="7">2.4.2.1</ecNumber>
    </recommendedName>
    <alternativeName>
        <fullName evidence="7">Inosine-guanosine phosphorylase</fullName>
    </alternativeName>
</protein>
<accession>A0AAW3JQ34</accession>
<feature type="binding site" evidence="8">
    <location>
        <position position="33"/>
    </location>
    <ligand>
        <name>phosphate</name>
        <dbReference type="ChEBI" id="CHEBI:43474"/>
    </ligand>
</feature>
<dbReference type="PIRSF" id="PIRSF000477">
    <property type="entry name" value="PurNPase"/>
    <property type="match status" value="1"/>
</dbReference>
<dbReference type="PANTHER" id="PTHR11904:SF9">
    <property type="entry name" value="PURINE NUCLEOSIDE PHOSPHORYLASE-RELATED"/>
    <property type="match status" value="1"/>
</dbReference>
<evidence type="ECO:0000256" key="4">
    <source>
        <dbReference type="ARBA" id="ARBA00022676"/>
    </source>
</evidence>
<evidence type="ECO:0000256" key="8">
    <source>
        <dbReference type="PIRSR" id="PIRSR000477-2"/>
    </source>
</evidence>
<dbReference type="PANTHER" id="PTHR11904">
    <property type="entry name" value="METHYLTHIOADENOSINE/PURINE NUCLEOSIDE PHOSPHORYLASE"/>
    <property type="match status" value="1"/>
</dbReference>
<comment type="caution">
    <text evidence="10">The sequence shown here is derived from an EMBL/GenBank/DDBJ whole genome shotgun (WGS) entry which is preliminary data.</text>
</comment>
<evidence type="ECO:0000313" key="11">
    <source>
        <dbReference type="Proteomes" id="UP000050833"/>
    </source>
</evidence>
<dbReference type="NCBIfam" id="TIGR01697">
    <property type="entry name" value="PNPH-PUNA-XAPA"/>
    <property type="match status" value="1"/>
</dbReference>
<evidence type="ECO:0000256" key="5">
    <source>
        <dbReference type="ARBA" id="ARBA00022679"/>
    </source>
</evidence>
<dbReference type="SUPFAM" id="SSF53167">
    <property type="entry name" value="Purine and uridine phosphorylases"/>
    <property type="match status" value="1"/>
</dbReference>
<evidence type="ECO:0000313" key="10">
    <source>
        <dbReference type="EMBL" id="KQC84634.1"/>
    </source>
</evidence>
<keyword evidence="11" id="KW-1185">Reference proteome</keyword>
<feature type="domain" description="Nucleoside phosphorylase" evidence="9">
    <location>
        <begin position="27"/>
        <end position="272"/>
    </location>
</feature>
<dbReference type="Proteomes" id="UP000050833">
    <property type="component" value="Unassembled WGS sequence"/>
</dbReference>
<keyword evidence="4 7" id="KW-0328">Glycosyltransferase</keyword>
<dbReference type="NCBIfam" id="TIGR01700">
    <property type="entry name" value="PNPH"/>
    <property type="match status" value="1"/>
</dbReference>
<comment type="catalytic activity">
    <reaction evidence="6">
        <text>a purine 2'-deoxy-D-ribonucleoside + phosphate = a purine nucleobase + 2-deoxy-alpha-D-ribose 1-phosphate</text>
        <dbReference type="Rhea" id="RHEA:36431"/>
        <dbReference type="ChEBI" id="CHEBI:26386"/>
        <dbReference type="ChEBI" id="CHEBI:43474"/>
        <dbReference type="ChEBI" id="CHEBI:57259"/>
        <dbReference type="ChEBI" id="CHEBI:142361"/>
        <dbReference type="EC" id="2.4.2.1"/>
    </reaction>
</comment>
<comment type="pathway">
    <text evidence="2 7">Purine metabolism; purine nucleoside salvage.</text>
</comment>
<dbReference type="InterPro" id="IPR000845">
    <property type="entry name" value="Nucleoside_phosphorylase_d"/>
</dbReference>
<keyword evidence="5 7" id="KW-0808">Transferase</keyword>
<dbReference type="NCBIfam" id="NF006054">
    <property type="entry name" value="PRK08202.1"/>
    <property type="match status" value="1"/>
</dbReference>
<evidence type="ECO:0000256" key="1">
    <source>
        <dbReference type="ARBA" id="ARBA00002678"/>
    </source>
</evidence>
<dbReference type="InterPro" id="IPR035994">
    <property type="entry name" value="Nucleoside_phosphorylase_sf"/>
</dbReference>
<dbReference type="Gene3D" id="3.40.50.1580">
    <property type="entry name" value="Nucleoside phosphorylase domain"/>
    <property type="match status" value="1"/>
</dbReference>
<dbReference type="GO" id="GO:0004731">
    <property type="term" value="F:purine-nucleoside phosphorylase activity"/>
    <property type="evidence" value="ECO:0007669"/>
    <property type="project" value="UniProtKB-EC"/>
</dbReference>
<dbReference type="Pfam" id="PF01048">
    <property type="entry name" value="PNP_UDP_1"/>
    <property type="match status" value="1"/>
</dbReference>
<dbReference type="CDD" id="cd09009">
    <property type="entry name" value="PNP-EcPNPII_like"/>
    <property type="match status" value="1"/>
</dbReference>
<evidence type="ECO:0000256" key="6">
    <source>
        <dbReference type="ARBA" id="ARBA00048556"/>
    </source>
</evidence>
<feature type="binding site" evidence="8">
    <location>
        <position position="238"/>
    </location>
    <ligand>
        <name>a purine D-ribonucleoside</name>
        <dbReference type="ChEBI" id="CHEBI:142355"/>
    </ligand>
</feature>
<sequence>MWMNKVYDKLSRCYECFRNKVDFKPEIALVLGSGLGDFADGIEVVCELDYHEIEGFPVSTVPGHQGKYIFGYVGDVPVVCMQGRVHYYEGYDISDVVLPIRLMKLMGAKVLFLTNAGGGVNYDFRPGDFMLIKDQISSFVPSPLIGENIDELGARFPDMSEIYDISLRKVIKKTAAELDIDLKEGTYLQFTGPAYETPAEIRMARVLGADVVGMSTACEAVAANHMGMMICGISCISNLASGMSVAPLSHKEVQETADRVSGDFKKLVTESIKNIHEKILVK</sequence>
<dbReference type="AlphaFoldDB" id="A0AAW3JQ34"/>
<dbReference type="EC" id="2.4.2.1" evidence="7"/>
<proteinExistence type="inferred from homology"/>
<feature type="binding site" evidence="8">
    <location>
        <position position="64"/>
    </location>
    <ligand>
        <name>phosphate</name>
        <dbReference type="ChEBI" id="CHEBI:43474"/>
    </ligand>
</feature>
<dbReference type="EMBL" id="LLKB01000005">
    <property type="protein sequence ID" value="KQC84634.1"/>
    <property type="molecule type" value="Genomic_DNA"/>
</dbReference>
<evidence type="ECO:0000256" key="2">
    <source>
        <dbReference type="ARBA" id="ARBA00005058"/>
    </source>
</evidence>
<evidence type="ECO:0000259" key="9">
    <source>
        <dbReference type="Pfam" id="PF01048"/>
    </source>
</evidence>
<gene>
    <name evidence="10" type="ORF">APZ18_07805</name>
</gene>
<evidence type="ECO:0000256" key="7">
    <source>
        <dbReference type="PIRNR" id="PIRNR000477"/>
    </source>
</evidence>
<dbReference type="InterPro" id="IPR011268">
    <property type="entry name" value="Purine_phosphorylase"/>
</dbReference>